<feature type="compositionally biased region" description="Acidic residues" evidence="1">
    <location>
        <begin position="367"/>
        <end position="378"/>
    </location>
</feature>
<dbReference type="InterPro" id="IPR006016">
    <property type="entry name" value="UspA"/>
</dbReference>
<feature type="compositionally biased region" description="Basic and acidic residues" evidence="1">
    <location>
        <begin position="318"/>
        <end position="339"/>
    </location>
</feature>
<evidence type="ECO:0000256" key="1">
    <source>
        <dbReference type="SAM" id="MobiDB-lite"/>
    </source>
</evidence>
<keyword evidence="4" id="KW-1185">Reference proteome</keyword>
<dbReference type="SUPFAM" id="SSF46934">
    <property type="entry name" value="UBA-like"/>
    <property type="match status" value="1"/>
</dbReference>
<feature type="compositionally biased region" description="Acidic residues" evidence="1">
    <location>
        <begin position="394"/>
        <end position="411"/>
    </location>
</feature>
<dbReference type="RefSeq" id="XP_028480689.1">
    <property type="nucleotide sequence ID" value="XM_028616832.1"/>
</dbReference>
<feature type="region of interest" description="Disordered" evidence="1">
    <location>
        <begin position="469"/>
        <end position="489"/>
    </location>
</feature>
<dbReference type="InterPro" id="IPR009060">
    <property type="entry name" value="UBA-like_sf"/>
</dbReference>
<dbReference type="OrthoDB" id="992776at2759"/>
<feature type="domain" description="UBA" evidence="2">
    <location>
        <begin position="4"/>
        <end position="45"/>
    </location>
</feature>
<dbReference type="AlphaFoldDB" id="A0A427YBF3"/>
<dbReference type="PRINTS" id="PR01217">
    <property type="entry name" value="PRICHEXTENSN"/>
</dbReference>
<sequence length="735" mass="79138">MAPSAPPVDLVDKLKALGINERSAKFALTKCNNDVQAAADYVFSGRAGKDEVSDSTLVKSPILDPVPEGELSELKESGALNGAPRGGGGESSSIGRWPMSGRFRRSIDASFSSLRPPRRTSEGSIPTPRVSLGYSDGETISRATSDPSSTVVSSPTSPSPLSSPSATSPLTQVPSSSSSSSFRDPDWYTQQSADLIMNALSRSTGTTPSASRTSTPVPPAPPVAKPTVKVATPAPKSDLNKPTAGALAALGFRAAAVAGPTITPPTVIPPTPIDAPVTTLPAPKPTVLSSRPVGGLAAATKVPSRSRSPSPFFRARKSREERRARDKSPDIQALRKDSVTDVGAESDGESVGGQRGRFRPQASAYESPDESGDEQSEADQEHDNDSELEHTDEHTDEPDGFDVDDFFDDETNQNTEANAVYDAPSCDDETTKDPESVDPATRQNFDVYGEEIEQDVLGEGPNVVVPQEPIFQAPSAPGPKRRKSVKSGLEMVTSRPAYARDRCTVTINQGDPDGALDKSGKRMRRYVVLSDLSEESRYAVEWAVGTVARDGDEIFLISVMEDESKVDPKKWSSKDQSLKLKVQKERQTTAVLLSRQVTGLLSRTRLNITVTCQALHAKNARHMLLDLIDFLEPTLVIVGSRGLGQLKGILLGSTSHYLVQKSSVPVMVARRRMNRPLRRTNPEDLRHSPRVSLASANIEKTATSKQEDDIVDAADDVELEDTINQVKSEMEHKRK</sequence>
<dbReference type="Gene3D" id="1.10.8.10">
    <property type="entry name" value="DNA helicase RuvA subunit, C-terminal domain"/>
    <property type="match status" value="1"/>
</dbReference>
<protein>
    <recommendedName>
        <fullName evidence="2">UBA domain-containing protein</fullName>
    </recommendedName>
</protein>
<feature type="compositionally biased region" description="Pro residues" evidence="1">
    <location>
        <begin position="262"/>
        <end position="273"/>
    </location>
</feature>
<dbReference type="PANTHER" id="PTHR46100">
    <property type="entry name" value="IMP2'P"/>
    <property type="match status" value="1"/>
</dbReference>
<dbReference type="CDD" id="cd23659">
    <property type="entry name" value="USP_At3g01520-like"/>
    <property type="match status" value="1"/>
</dbReference>
<evidence type="ECO:0000313" key="4">
    <source>
        <dbReference type="Proteomes" id="UP000279236"/>
    </source>
</evidence>
<feature type="compositionally biased region" description="Basic and acidic residues" evidence="1">
    <location>
        <begin position="379"/>
        <end position="393"/>
    </location>
</feature>
<proteinExistence type="predicted"/>
<reference evidence="3 4" key="1">
    <citation type="submission" date="2018-11" db="EMBL/GenBank/DDBJ databases">
        <title>Genome sequence of Apiotrichum porosum DSM 27194.</title>
        <authorList>
            <person name="Aliyu H."/>
            <person name="Gorte O."/>
            <person name="Ochsenreither K."/>
        </authorList>
    </citation>
    <scope>NUCLEOTIDE SEQUENCE [LARGE SCALE GENOMIC DNA]</scope>
    <source>
        <strain evidence="3 4">DSM 27194</strain>
    </source>
</reference>
<dbReference type="Pfam" id="PF00582">
    <property type="entry name" value="Usp"/>
    <property type="match status" value="1"/>
</dbReference>
<dbReference type="Proteomes" id="UP000279236">
    <property type="component" value="Unassembled WGS sequence"/>
</dbReference>
<feature type="region of interest" description="Disordered" evidence="1">
    <location>
        <begin position="49"/>
        <end position="240"/>
    </location>
</feature>
<dbReference type="InterPro" id="IPR015940">
    <property type="entry name" value="UBA"/>
</dbReference>
<feature type="region of interest" description="Disordered" evidence="1">
    <location>
        <begin position="262"/>
        <end position="441"/>
    </location>
</feature>
<dbReference type="EMBL" id="RSCE01000001">
    <property type="protein sequence ID" value="RSH88481.1"/>
    <property type="molecule type" value="Genomic_DNA"/>
</dbReference>
<feature type="compositionally biased region" description="Low complexity" evidence="1">
    <location>
        <begin position="143"/>
        <end position="181"/>
    </location>
</feature>
<dbReference type="Gene3D" id="3.40.50.620">
    <property type="entry name" value="HUPs"/>
    <property type="match status" value="1"/>
</dbReference>
<feature type="compositionally biased region" description="Low complexity" evidence="1">
    <location>
        <begin position="225"/>
        <end position="235"/>
    </location>
</feature>
<dbReference type="STRING" id="105984.A0A427YBF3"/>
<dbReference type="PANTHER" id="PTHR46100:SF4">
    <property type="entry name" value="USPA DOMAIN-CONTAINING PROTEIN"/>
    <property type="match status" value="1"/>
</dbReference>
<organism evidence="3 4">
    <name type="scientific">Apiotrichum porosum</name>
    <dbReference type="NCBI Taxonomy" id="105984"/>
    <lineage>
        <taxon>Eukaryota</taxon>
        <taxon>Fungi</taxon>
        <taxon>Dikarya</taxon>
        <taxon>Basidiomycota</taxon>
        <taxon>Agaricomycotina</taxon>
        <taxon>Tremellomycetes</taxon>
        <taxon>Trichosporonales</taxon>
        <taxon>Trichosporonaceae</taxon>
        <taxon>Apiotrichum</taxon>
    </lineage>
</organism>
<accession>A0A427YBF3</accession>
<feature type="compositionally biased region" description="Low complexity" evidence="1">
    <location>
        <begin position="303"/>
        <end position="313"/>
    </location>
</feature>
<name>A0A427YBF3_9TREE</name>
<feature type="compositionally biased region" description="Low complexity" evidence="1">
    <location>
        <begin position="201"/>
        <end position="215"/>
    </location>
</feature>
<gene>
    <name evidence="3" type="ORF">EHS24_001026</name>
</gene>
<dbReference type="InterPro" id="IPR014729">
    <property type="entry name" value="Rossmann-like_a/b/a_fold"/>
</dbReference>
<dbReference type="SUPFAM" id="SSF52402">
    <property type="entry name" value="Adenine nucleotide alpha hydrolases-like"/>
    <property type="match status" value="1"/>
</dbReference>
<evidence type="ECO:0000313" key="3">
    <source>
        <dbReference type="EMBL" id="RSH88481.1"/>
    </source>
</evidence>
<comment type="caution">
    <text evidence="3">The sequence shown here is derived from an EMBL/GenBank/DDBJ whole genome shotgun (WGS) entry which is preliminary data.</text>
</comment>
<dbReference type="GeneID" id="39585569"/>
<dbReference type="PROSITE" id="PS50030">
    <property type="entry name" value="UBA"/>
    <property type="match status" value="1"/>
</dbReference>
<evidence type="ECO:0000259" key="2">
    <source>
        <dbReference type="PROSITE" id="PS50030"/>
    </source>
</evidence>